<evidence type="ECO:0000313" key="2">
    <source>
        <dbReference type="Proteomes" id="UP000823773"/>
    </source>
</evidence>
<proteinExistence type="predicted"/>
<reference evidence="1" key="1">
    <citation type="submission" date="2021-03" db="EMBL/GenBank/DDBJ databases">
        <title>Genomic Encyclopedia of Type Strains, Phase IV (KMG-IV): sequencing the most valuable type-strain genomes for metagenomic binning, comparative biology and taxonomic classification.</title>
        <authorList>
            <person name="Goeker M."/>
        </authorList>
    </citation>
    <scope>NUCLEOTIDE SEQUENCE</scope>
    <source>
        <strain evidence="1">DSM 18131</strain>
    </source>
</reference>
<evidence type="ECO:0000313" key="1">
    <source>
        <dbReference type="EMBL" id="MBP1874700.1"/>
    </source>
</evidence>
<gene>
    <name evidence="1" type="ORF">J2Z19_004433</name>
</gene>
<keyword evidence="2" id="KW-1185">Reference proteome</keyword>
<accession>A0ACC5T0V8</accession>
<comment type="caution">
    <text evidence="1">The sequence shown here is derived from an EMBL/GenBank/DDBJ whole genome shotgun (WGS) entry which is preliminary data.</text>
</comment>
<sequence>MSGSAFLRLGATLVSGVIFGIGLSLSGMLDPARVRGFLDVTRDWNPSLAFVLGGAVVVSALGVVVTRRMQRPLLDDAFHLPQNRVIDRRLIVGSAIFGVGWGLVGLCPGPAVASLSLGLPATMLFVVAMLAGMALHDRLPRIGARRQGEGALALRADGGRLSER</sequence>
<organism evidence="1 2">
    <name type="scientific">Ensifer adhaerens</name>
    <name type="common">Sinorhizobium morelense</name>
    <dbReference type="NCBI Taxonomy" id="106592"/>
    <lineage>
        <taxon>Bacteria</taxon>
        <taxon>Pseudomonadati</taxon>
        <taxon>Pseudomonadota</taxon>
        <taxon>Alphaproteobacteria</taxon>
        <taxon>Hyphomicrobiales</taxon>
        <taxon>Rhizobiaceae</taxon>
        <taxon>Sinorhizobium/Ensifer group</taxon>
        <taxon>Ensifer</taxon>
    </lineage>
</organism>
<protein>
    <submittedName>
        <fullName evidence="1">Membrane protein YedE/YeeE</fullName>
    </submittedName>
</protein>
<dbReference type="EMBL" id="JAGGJR010000008">
    <property type="protein sequence ID" value="MBP1874700.1"/>
    <property type="molecule type" value="Genomic_DNA"/>
</dbReference>
<name>A0ACC5T0V8_ENSAD</name>
<dbReference type="Proteomes" id="UP000823773">
    <property type="component" value="Unassembled WGS sequence"/>
</dbReference>